<proteinExistence type="inferred from homology"/>
<evidence type="ECO:0000313" key="6">
    <source>
        <dbReference type="EMBL" id="WMC90273.1"/>
    </source>
</evidence>
<evidence type="ECO:0000259" key="4">
    <source>
        <dbReference type="SMART" id="SM00822"/>
    </source>
</evidence>
<dbReference type="CDD" id="cd05355">
    <property type="entry name" value="SDR_c1"/>
    <property type="match status" value="1"/>
</dbReference>
<dbReference type="PROSITE" id="PS00061">
    <property type="entry name" value="ADH_SHORT"/>
    <property type="match status" value="1"/>
</dbReference>
<reference evidence="6" key="1">
    <citation type="submission" date="2023-03" db="EMBL/GenBank/DDBJ databases">
        <title>Borrelidin-producing and root-colonizing Streptomyces rochei is a potent biopesticide for soil-borne oomycete-caused plant diseases.</title>
        <authorList>
            <person name="Zhou D."/>
            <person name="Wang X."/>
            <person name="Navarro-Munoz J.C."/>
            <person name="Li W."/>
            <person name="Li J."/>
            <person name="Jiu M."/>
            <person name="Deng S."/>
            <person name="Ye Y."/>
            <person name="Daly P."/>
            <person name="Wei L."/>
        </authorList>
    </citation>
    <scope>NUCLEOTIDE SEQUENCE</scope>
    <source>
        <strain evidence="6">JK1</strain>
    </source>
</reference>
<dbReference type="GO" id="GO:0016614">
    <property type="term" value="F:oxidoreductase activity, acting on CH-OH group of donors"/>
    <property type="evidence" value="ECO:0007669"/>
    <property type="project" value="UniProtKB-ARBA"/>
</dbReference>
<protein>
    <submittedName>
        <fullName evidence="6">SDR family oxidoreductase</fullName>
    </submittedName>
</protein>
<dbReference type="RefSeq" id="WP_046250260.1">
    <property type="nucleotide sequence ID" value="NZ_CP121271.1"/>
</dbReference>
<dbReference type="Gene3D" id="3.40.50.720">
    <property type="entry name" value="NAD(P)-binding Rossmann-like Domain"/>
    <property type="match status" value="1"/>
</dbReference>
<dbReference type="PRINTS" id="PR00080">
    <property type="entry name" value="SDRFAMILY"/>
</dbReference>
<dbReference type="Proteomes" id="UP001231701">
    <property type="component" value="Chromosome"/>
</dbReference>
<dbReference type="InterPro" id="IPR036291">
    <property type="entry name" value="NAD(P)-bd_dom_sf"/>
</dbReference>
<keyword evidence="8" id="KW-1185">Reference proteome</keyword>
<evidence type="ECO:0000313" key="8">
    <source>
        <dbReference type="Proteomes" id="UP001605990"/>
    </source>
</evidence>
<evidence type="ECO:0000256" key="1">
    <source>
        <dbReference type="ARBA" id="ARBA00006484"/>
    </source>
</evidence>
<dbReference type="SUPFAM" id="SSF51735">
    <property type="entry name" value="NAD(P)-binding Rossmann-fold domains"/>
    <property type="match status" value="1"/>
</dbReference>
<evidence type="ECO:0000256" key="2">
    <source>
        <dbReference type="ARBA" id="ARBA00023002"/>
    </source>
</evidence>
<dbReference type="PANTHER" id="PTHR48107">
    <property type="entry name" value="NADPH-DEPENDENT ALDEHYDE REDUCTASE-LIKE PROTEIN, CHLOROPLASTIC-RELATED"/>
    <property type="match status" value="1"/>
</dbReference>
<dbReference type="GeneID" id="90947100"/>
<feature type="compositionally biased region" description="Basic and acidic residues" evidence="3">
    <location>
        <begin position="1"/>
        <end position="11"/>
    </location>
</feature>
<dbReference type="InterPro" id="IPR020904">
    <property type="entry name" value="Sc_DH/Rdtase_CS"/>
</dbReference>
<reference evidence="5 8" key="2">
    <citation type="submission" date="2024-10" db="EMBL/GenBank/DDBJ databases">
        <title>Draft genome assembly of a novel steroid transforming actinomycete isolated from African clawed frog Xenopus laevis.</title>
        <authorList>
            <person name="Bragin E."/>
            <person name="Kollerov V."/>
            <person name="Donova M.V."/>
        </authorList>
    </citation>
    <scope>NUCLEOTIDE SEQUENCE [LARGE SCALE GENOMIC DNA]</scope>
    <source>
        <strain evidence="5 8">MTOC-St3</strain>
    </source>
</reference>
<evidence type="ECO:0000313" key="7">
    <source>
        <dbReference type="Proteomes" id="UP001231701"/>
    </source>
</evidence>
<name>A0AAX3ZV74_STRRO</name>
<organism evidence="6 7">
    <name type="scientific">Streptomyces rochei</name>
    <name type="common">Streptomyces parvullus</name>
    <dbReference type="NCBI Taxonomy" id="1928"/>
    <lineage>
        <taxon>Bacteria</taxon>
        <taxon>Bacillati</taxon>
        <taxon>Actinomycetota</taxon>
        <taxon>Actinomycetes</taxon>
        <taxon>Kitasatosporales</taxon>
        <taxon>Streptomycetaceae</taxon>
        <taxon>Streptomyces</taxon>
        <taxon>Streptomyces rochei group</taxon>
    </lineage>
</organism>
<dbReference type="SMART" id="SM00822">
    <property type="entry name" value="PKS_KR"/>
    <property type="match status" value="1"/>
</dbReference>
<keyword evidence="2" id="KW-0560">Oxidoreductase</keyword>
<dbReference type="Proteomes" id="UP001605990">
    <property type="component" value="Unassembled WGS sequence"/>
</dbReference>
<accession>A0AAX3ZV74</accession>
<feature type="compositionally biased region" description="Basic and acidic residues" evidence="3">
    <location>
        <begin position="37"/>
        <end position="55"/>
    </location>
</feature>
<dbReference type="AlphaFoldDB" id="A0AAX3ZV74"/>
<dbReference type="PRINTS" id="PR00081">
    <property type="entry name" value="GDHRDH"/>
</dbReference>
<dbReference type="EMBL" id="JBIENY010000528">
    <property type="protein sequence ID" value="MFG6301193.1"/>
    <property type="molecule type" value="Genomic_DNA"/>
</dbReference>
<dbReference type="Pfam" id="PF13561">
    <property type="entry name" value="adh_short_C2"/>
    <property type="match status" value="1"/>
</dbReference>
<dbReference type="InterPro" id="IPR002347">
    <property type="entry name" value="SDR_fam"/>
</dbReference>
<dbReference type="PANTHER" id="PTHR48107:SF16">
    <property type="entry name" value="NADPH-DEPENDENT ALDEHYDE REDUCTASE 1, CHLOROPLASTIC"/>
    <property type="match status" value="1"/>
</dbReference>
<comment type="similarity">
    <text evidence="1">Belongs to the short-chain dehydrogenases/reductases (SDR) family.</text>
</comment>
<feature type="domain" description="Ketoreductase" evidence="4">
    <location>
        <begin position="54"/>
        <end position="241"/>
    </location>
</feature>
<evidence type="ECO:0000313" key="5">
    <source>
        <dbReference type="EMBL" id="MFG6301193.1"/>
    </source>
</evidence>
<sequence length="296" mass="31964">MADDQRDRQDPTEQYPRPDFPAQDQPHPGWSGPMDPPPDHGEESYRGSGRLEGRRTVITGGDSGIGRAVALAFAREGADVLFTYLEQEEGEARETARLVEDAGRKAVAVSCDIREEDRCRALIDRAVGEFGGIDVLVNNAAYQMAQPDGIEAIPTEQFDRVMRTNLYGMFWLTKFALPHIPAGGSVINTTSVQAYKPSPHLLDYAMTKGAIVTFTQGLAQMVADRGIRVNAVAPGPVWTPLIPATLPDTAEFGKQSPLGRPAQPAELAPAYVYLASQEASYVTAEILNATGGTPLP</sequence>
<gene>
    <name evidence="5" type="ORF">ACGU38_38285</name>
    <name evidence="6" type="ORF">P7W03_33710</name>
</gene>
<dbReference type="InterPro" id="IPR057326">
    <property type="entry name" value="KR_dom"/>
</dbReference>
<dbReference type="EMBL" id="CP121271">
    <property type="protein sequence ID" value="WMC90273.1"/>
    <property type="molecule type" value="Genomic_DNA"/>
</dbReference>
<feature type="region of interest" description="Disordered" evidence="3">
    <location>
        <begin position="1"/>
        <end position="59"/>
    </location>
</feature>
<dbReference type="FunFam" id="3.40.50.720:FF:000084">
    <property type="entry name" value="Short-chain dehydrogenase reductase"/>
    <property type="match status" value="1"/>
</dbReference>
<evidence type="ECO:0000256" key="3">
    <source>
        <dbReference type="SAM" id="MobiDB-lite"/>
    </source>
</evidence>